<organism evidence="3">
    <name type="scientific">Cyberlindnera fabianii</name>
    <name type="common">Yeast</name>
    <name type="synonym">Hansenula fabianii</name>
    <dbReference type="NCBI Taxonomy" id="36022"/>
    <lineage>
        <taxon>Eukaryota</taxon>
        <taxon>Fungi</taxon>
        <taxon>Dikarya</taxon>
        <taxon>Ascomycota</taxon>
        <taxon>Saccharomycotina</taxon>
        <taxon>Saccharomycetes</taxon>
        <taxon>Phaffomycetales</taxon>
        <taxon>Phaffomycetaceae</taxon>
        <taxon>Cyberlindnera</taxon>
    </lineage>
</organism>
<gene>
    <name evidence="3" type="ORF">CYFA0S_09e04082g</name>
</gene>
<feature type="domain" description="LicD/FKTN/FKRP nucleotidyltransferase" evidence="2">
    <location>
        <begin position="420"/>
        <end position="524"/>
    </location>
</feature>
<name>A0A061AY43_CYBFA</name>
<dbReference type="PANTHER" id="PTHR43404">
    <property type="entry name" value="LIPOPOLYSACCHARIDE CHOLINEPHOSPHOTRANSFERASE LICD"/>
    <property type="match status" value="1"/>
</dbReference>
<dbReference type="InterPro" id="IPR007074">
    <property type="entry name" value="LicD/FKTN/FKRP_NTP_transf"/>
</dbReference>
<sequence length="681" mass="80975">MLVQVKRAITAVVAKPIVLLNSFLRSSPTQVNDSFNYRKRQNYYFKSKFLVLIALIVFASNLLLSSLIFNVSNYSSFVEATKNLDYWLRLHRSFFQSKRFLNQFKLGSTPAVFVNENRVANDFHANYSSTAFLQRLNNVYKTQSNPGAYLQSHPIDFHWADWSDTQPANAFIHAYDSLLEEYDGDEDRLYGFIHKVCYAKLFDEQDPWLDDATYNQKLQVFEHLQMIGMCSAIFKHYYWTIPERVTFETDVKYFDWPVKEKRRASPYGREGLAAIYHDKDSVSPAEVAEFEAAALNREQIAHELTHTYEEKGYPNEDLQLKSHLTQDASDFKQQDFKELLKKYENIEKPTRAERKYLDFLRYSRDNVDKANKFYFTFPNIPIDRKAELHHYNFPWIKQIISHEERIRVIHHLIRSWFKFCEHANVISWFNYGNLIGWYFNAQNLPWDNDVDVQVSINDCDKIGRYWNNTLVVENPTKGDAMYWLQTNPFYLQQNDHQFIDARYIDVKVGIYIDISALWITDREKPSYIHPKEGEASFHCKHYQWFTYDDIFPLRRTLYEGGQAYMPNAIDEILKRWYGSKAMDDWNIFDHNWQPDIGLWVPNQICEGNKVPKKEDRFDEDGQLTLYGACNNVELLNEWRHARKAYETHKKEFDLIKAGEDSTHLSEEELPVFRYFNFEDYQ</sequence>
<evidence type="ECO:0000259" key="2">
    <source>
        <dbReference type="Pfam" id="PF04991"/>
    </source>
</evidence>
<reference evidence="3" key="1">
    <citation type="journal article" date="2014" name="Genome Announc.">
        <title>Genome sequence of the yeast Cyberlindnera fabianii (Hansenula fabianii).</title>
        <authorList>
            <person name="Freel K.C."/>
            <person name="Sarilar V."/>
            <person name="Neuveglise C."/>
            <person name="Devillers H."/>
            <person name="Friedrich A."/>
            <person name="Schacherer J."/>
        </authorList>
    </citation>
    <scope>NUCLEOTIDE SEQUENCE</scope>
    <source>
        <strain evidence="3">YJS4271</strain>
    </source>
</reference>
<dbReference type="PANTHER" id="PTHR43404:SF1">
    <property type="entry name" value="MNN4P"/>
    <property type="match status" value="1"/>
</dbReference>
<dbReference type="InterPro" id="IPR052942">
    <property type="entry name" value="LPS_cholinephosphotransferase"/>
</dbReference>
<dbReference type="AlphaFoldDB" id="A0A061AY43"/>
<dbReference type="PhylomeDB" id="A0A061AY43"/>
<protein>
    <submittedName>
        <fullName evidence="3">CYFA0S09e04082g1_1</fullName>
    </submittedName>
</protein>
<keyword evidence="1" id="KW-0812">Transmembrane</keyword>
<keyword evidence="1" id="KW-1133">Transmembrane helix</keyword>
<proteinExistence type="predicted"/>
<dbReference type="VEuPathDB" id="FungiDB:BON22_2732"/>
<dbReference type="OrthoDB" id="3974954at2759"/>
<accession>A0A061AY43</accession>
<feature type="transmembrane region" description="Helical" evidence="1">
    <location>
        <begin position="49"/>
        <end position="69"/>
    </location>
</feature>
<evidence type="ECO:0000313" key="3">
    <source>
        <dbReference type="EMBL" id="CDR42461.1"/>
    </source>
</evidence>
<evidence type="ECO:0000256" key="1">
    <source>
        <dbReference type="SAM" id="Phobius"/>
    </source>
</evidence>
<dbReference type="GO" id="GO:0009100">
    <property type="term" value="P:glycoprotein metabolic process"/>
    <property type="evidence" value="ECO:0007669"/>
    <property type="project" value="UniProtKB-ARBA"/>
</dbReference>
<keyword evidence="1" id="KW-0472">Membrane</keyword>
<dbReference type="EMBL" id="LK052894">
    <property type="protein sequence ID" value="CDR42461.1"/>
    <property type="molecule type" value="Genomic_DNA"/>
</dbReference>
<dbReference type="Pfam" id="PF04991">
    <property type="entry name" value="LicD"/>
    <property type="match status" value="1"/>
</dbReference>